<dbReference type="PANTHER" id="PTHR24361:SF433">
    <property type="entry name" value="PROTEIN KINASE DOMAIN-CONTAINING PROTEIN"/>
    <property type="match status" value="1"/>
</dbReference>
<dbReference type="GO" id="GO:0005737">
    <property type="term" value="C:cytoplasm"/>
    <property type="evidence" value="ECO:0007669"/>
    <property type="project" value="TreeGrafter"/>
</dbReference>
<dbReference type="Pfam" id="PF00069">
    <property type="entry name" value="Pkinase"/>
    <property type="match status" value="1"/>
</dbReference>
<proteinExistence type="predicted"/>
<keyword evidence="4" id="KW-0547">Nucleotide-binding</keyword>
<evidence type="ECO:0000256" key="5">
    <source>
        <dbReference type="ARBA" id="ARBA00022777"/>
    </source>
</evidence>
<feature type="domain" description="Protein kinase" evidence="9">
    <location>
        <begin position="1"/>
        <end position="195"/>
    </location>
</feature>
<dbReference type="SUPFAM" id="SSF56112">
    <property type="entry name" value="Protein kinase-like (PK-like)"/>
    <property type="match status" value="1"/>
</dbReference>
<gene>
    <name evidence="10" type="ORF">GJ689_24355</name>
</gene>
<dbReference type="PANTHER" id="PTHR24361">
    <property type="entry name" value="MITOGEN-ACTIVATED KINASE KINASE KINASE"/>
    <property type="match status" value="1"/>
</dbReference>
<dbReference type="InterPro" id="IPR053235">
    <property type="entry name" value="Ser_Thr_kinase"/>
</dbReference>
<evidence type="ECO:0000256" key="7">
    <source>
        <dbReference type="ARBA" id="ARBA00047899"/>
    </source>
</evidence>
<keyword evidence="3" id="KW-0808">Transferase</keyword>
<dbReference type="EMBL" id="WNKV01000029">
    <property type="protein sequence ID" value="MTW19328.1"/>
    <property type="molecule type" value="Genomic_DNA"/>
</dbReference>
<dbReference type="AlphaFoldDB" id="A0A9X4XQ36"/>
<evidence type="ECO:0000313" key="11">
    <source>
        <dbReference type="Proteomes" id="UP000438991"/>
    </source>
</evidence>
<comment type="catalytic activity">
    <reaction evidence="8">
        <text>L-seryl-[protein] + ATP = O-phospho-L-seryl-[protein] + ADP + H(+)</text>
        <dbReference type="Rhea" id="RHEA:17989"/>
        <dbReference type="Rhea" id="RHEA-COMP:9863"/>
        <dbReference type="Rhea" id="RHEA-COMP:11604"/>
        <dbReference type="ChEBI" id="CHEBI:15378"/>
        <dbReference type="ChEBI" id="CHEBI:29999"/>
        <dbReference type="ChEBI" id="CHEBI:30616"/>
        <dbReference type="ChEBI" id="CHEBI:83421"/>
        <dbReference type="ChEBI" id="CHEBI:456216"/>
        <dbReference type="EC" id="2.7.11.1"/>
    </reaction>
</comment>
<protein>
    <recommendedName>
        <fullName evidence="1">non-specific serine/threonine protein kinase</fullName>
        <ecNumber evidence="1">2.7.11.1</ecNumber>
    </recommendedName>
</protein>
<evidence type="ECO:0000256" key="3">
    <source>
        <dbReference type="ARBA" id="ARBA00022679"/>
    </source>
</evidence>
<evidence type="ECO:0000256" key="8">
    <source>
        <dbReference type="ARBA" id="ARBA00048679"/>
    </source>
</evidence>
<dbReference type="InterPro" id="IPR000719">
    <property type="entry name" value="Prot_kinase_dom"/>
</dbReference>
<evidence type="ECO:0000256" key="1">
    <source>
        <dbReference type="ARBA" id="ARBA00012513"/>
    </source>
</evidence>
<evidence type="ECO:0000259" key="9">
    <source>
        <dbReference type="PROSITE" id="PS50011"/>
    </source>
</evidence>
<dbReference type="GO" id="GO:0005524">
    <property type="term" value="F:ATP binding"/>
    <property type="evidence" value="ECO:0007669"/>
    <property type="project" value="UniProtKB-KW"/>
</dbReference>
<comment type="catalytic activity">
    <reaction evidence="7">
        <text>L-threonyl-[protein] + ATP = O-phospho-L-threonyl-[protein] + ADP + H(+)</text>
        <dbReference type="Rhea" id="RHEA:46608"/>
        <dbReference type="Rhea" id="RHEA-COMP:11060"/>
        <dbReference type="Rhea" id="RHEA-COMP:11605"/>
        <dbReference type="ChEBI" id="CHEBI:15378"/>
        <dbReference type="ChEBI" id="CHEBI:30013"/>
        <dbReference type="ChEBI" id="CHEBI:30616"/>
        <dbReference type="ChEBI" id="CHEBI:61977"/>
        <dbReference type="ChEBI" id="CHEBI:456216"/>
        <dbReference type="EC" id="2.7.11.1"/>
    </reaction>
</comment>
<reference evidence="10 11" key="1">
    <citation type="submission" date="2019-11" db="EMBL/GenBank/DDBJ databases">
        <title>Whole-genome sequence of Rhodoplanes serenus DSM 18633, type strain.</title>
        <authorList>
            <person name="Kyndt J.A."/>
            <person name="Meyer T.E."/>
        </authorList>
    </citation>
    <scope>NUCLEOTIDE SEQUENCE [LARGE SCALE GENOMIC DNA]</scope>
    <source>
        <strain evidence="10 11">DSM 18633</strain>
    </source>
</reference>
<dbReference type="InterPro" id="IPR011009">
    <property type="entry name" value="Kinase-like_dom_sf"/>
</dbReference>
<evidence type="ECO:0000256" key="2">
    <source>
        <dbReference type="ARBA" id="ARBA00022527"/>
    </source>
</evidence>
<name>A0A9X4XQ36_9BRAD</name>
<organism evidence="10 11">
    <name type="scientific">Rhodoplanes serenus</name>
    <dbReference type="NCBI Taxonomy" id="200615"/>
    <lineage>
        <taxon>Bacteria</taxon>
        <taxon>Pseudomonadati</taxon>
        <taxon>Pseudomonadota</taxon>
        <taxon>Alphaproteobacteria</taxon>
        <taxon>Hyphomicrobiales</taxon>
        <taxon>Nitrobacteraceae</taxon>
        <taxon>Rhodoplanes</taxon>
    </lineage>
</organism>
<evidence type="ECO:0000313" key="10">
    <source>
        <dbReference type="EMBL" id="MTW19328.1"/>
    </source>
</evidence>
<accession>A0A9X4XQ36</accession>
<keyword evidence="2" id="KW-0723">Serine/threonine-protein kinase</keyword>
<dbReference type="PROSITE" id="PS50011">
    <property type="entry name" value="PROTEIN_KINASE_DOM"/>
    <property type="match status" value="1"/>
</dbReference>
<keyword evidence="5 10" id="KW-0418">Kinase</keyword>
<dbReference type="Gene3D" id="1.10.510.10">
    <property type="entry name" value="Transferase(Phosphotransferase) domain 1"/>
    <property type="match status" value="1"/>
</dbReference>
<comment type="caution">
    <text evidence="10">The sequence shown here is derived from an EMBL/GenBank/DDBJ whole genome shotgun (WGS) entry which is preliminary data.</text>
</comment>
<keyword evidence="6" id="KW-0067">ATP-binding</keyword>
<dbReference type="RefSeq" id="WP_155481582.1">
    <property type="nucleotide sequence ID" value="NZ_WNKV01000029.1"/>
</dbReference>
<dbReference type="Proteomes" id="UP000438991">
    <property type="component" value="Unassembled WGS sequence"/>
</dbReference>
<dbReference type="EC" id="2.7.11.1" evidence="1"/>
<evidence type="ECO:0000256" key="4">
    <source>
        <dbReference type="ARBA" id="ARBA00022741"/>
    </source>
</evidence>
<dbReference type="SMART" id="SM00220">
    <property type="entry name" value="S_TKc"/>
    <property type="match status" value="1"/>
</dbReference>
<evidence type="ECO:0000256" key="6">
    <source>
        <dbReference type="ARBA" id="ARBA00022840"/>
    </source>
</evidence>
<sequence>MPLDHIPELIETGRHEGRAYEVTELVHGGTLADAGFDGSDDPERLRRIIDELGRALASFAEVGLRHRDLNPTTVCVRNAKPLDLVVTGFGSARLADFDLESVATLELTRYSAPEAIVGAVSAASDWWSLGMIVLEQATAGRCFDGVDDQAFRLHVVTRGVPLPEDLDPNIRQLLRGLLARDPLQRWSAGEVRAWLAGEPVEAPALPTSDTEPVGPVLTLAGRSFARPDAFALAGAEAGNWDAARDLVLRGAVATWLQDRKSDPKLVSLVRRIGSAEKLAEASGSP</sequence>
<dbReference type="GO" id="GO:0004674">
    <property type="term" value="F:protein serine/threonine kinase activity"/>
    <property type="evidence" value="ECO:0007669"/>
    <property type="project" value="UniProtKB-KW"/>
</dbReference>